<feature type="region of interest" description="Disordered" evidence="1">
    <location>
        <begin position="66"/>
        <end position="107"/>
    </location>
</feature>
<dbReference type="Pfam" id="PF00134">
    <property type="entry name" value="Cyclin_N"/>
    <property type="match status" value="1"/>
</dbReference>
<feature type="domain" description="Cyclin N-terminal" evidence="2">
    <location>
        <begin position="547"/>
        <end position="597"/>
    </location>
</feature>
<feature type="region of interest" description="Disordered" evidence="1">
    <location>
        <begin position="141"/>
        <end position="204"/>
    </location>
</feature>
<comment type="caution">
    <text evidence="3">The sequence shown here is derived from an EMBL/GenBank/DDBJ whole genome shotgun (WGS) entry which is preliminary data.</text>
</comment>
<gene>
    <name evidence="3" type="ORF">ACHAW5_001897</name>
</gene>
<evidence type="ECO:0000259" key="2">
    <source>
        <dbReference type="Pfam" id="PF00134"/>
    </source>
</evidence>
<dbReference type="InterPro" id="IPR036915">
    <property type="entry name" value="Cyclin-like_sf"/>
</dbReference>
<sequence length="887" mass="97808">MATAARGGDRWSSLTKYTDNDLRSHDHEHAVLPPPLPPVVVVAPPQPQPQPLPIIVKLTSRGRGYRIPIAGDGNGNHQASDHRDHHNNNGSNKHHPAGGGTGGGGGGGGRWWDKLVLKDKRFFSAANQQVQRLERLELEEKELERPTESRLKSSTRAGGTPATRTDGAVESTNVDGRRGSTTTTTTNANGGGGGAGAGGGGGVPGRRLDGREATLVVVPEEFRRRPAPHRVVARQAAVREWEIRVTYGNGNGDGNGNGGGGGGGGGALLDGRVFFATRKSYPVAVFSTIKYYPKKEETLRKRKQLEELGGGGTQFVLPERDWRGISYRALLPRKEKQNRAFNRLIGGESSSPMPEKRPKSAKQSSSPRDRDQYDNSSSSGEDDGDTSSVSSSEGSAAAGYPFGFLDDPNIVHGRNRNVMMGDKVTGPIISSTIQFVKPSALKADLNKQFRERFDQWEPPKARRKYICAKVIDGVYTLIPDRSEEGMHEDIDDVAGVSVRHRSGTVSANHERETIRMPPSLTLSKIRRLMSDVRTTPKSLKQQALVACVRARIEISSLALAIIYFERLCLDCRVDKSNRRLSFAACLLLATKVNESNSIIAYDRRTDANSDGSKMPLMTTWVKPSKKSGKIFESLIFFFTNDWSLSLKQLYAAEWIVFTALGFSLKAKPSDVAFHFKRLLRVLEWDPRSYLGSEMYRQWQDSLMEESRQNERRKVRRERRIKKNERKLLKLQRKLHIKQLTTGDELPGRSGRRTSTDKGVDRNGNVIFRRSTTDAADHPSHVDLVGSRARILQTGINYTADGSPVRQNPNPKKAEGVAIRGILSRLRMHPSQGKELDKVGLVPDKTGMAPDKIDPAPLKLSVSAPNFKSNDFVEIQEGDEESSVASLL</sequence>
<keyword evidence="4" id="KW-1185">Reference proteome</keyword>
<dbReference type="InterPro" id="IPR012388">
    <property type="entry name" value="CABLES1/2"/>
</dbReference>
<feature type="compositionally biased region" description="Gly residues" evidence="1">
    <location>
        <begin position="189"/>
        <end position="204"/>
    </location>
</feature>
<evidence type="ECO:0000313" key="4">
    <source>
        <dbReference type="Proteomes" id="UP001530315"/>
    </source>
</evidence>
<reference evidence="3 4" key="1">
    <citation type="submission" date="2024-10" db="EMBL/GenBank/DDBJ databases">
        <title>Updated reference genomes for cyclostephanoid diatoms.</title>
        <authorList>
            <person name="Roberts W.R."/>
            <person name="Alverson A.J."/>
        </authorList>
    </citation>
    <scope>NUCLEOTIDE SEQUENCE [LARGE SCALE GENOMIC DNA]</scope>
    <source>
        <strain evidence="3 4">AJA276-08</strain>
    </source>
</reference>
<dbReference type="PANTHER" id="PTHR22896:SF0">
    <property type="entry name" value="CYCLIN N-TERMINAL DOMAIN-CONTAINING PROTEIN"/>
    <property type="match status" value="1"/>
</dbReference>
<accession>A0ABD3N7E5</accession>
<dbReference type="EMBL" id="JALLAZ020001673">
    <property type="protein sequence ID" value="KAL3768600.1"/>
    <property type="molecule type" value="Genomic_DNA"/>
</dbReference>
<evidence type="ECO:0000256" key="1">
    <source>
        <dbReference type="SAM" id="MobiDB-lite"/>
    </source>
</evidence>
<dbReference type="Gene3D" id="1.10.472.10">
    <property type="entry name" value="Cyclin-like"/>
    <property type="match status" value="1"/>
</dbReference>
<dbReference type="AlphaFoldDB" id="A0ABD3N7E5"/>
<evidence type="ECO:0000313" key="3">
    <source>
        <dbReference type="EMBL" id="KAL3768600.1"/>
    </source>
</evidence>
<proteinExistence type="predicted"/>
<feature type="region of interest" description="Disordered" evidence="1">
    <location>
        <begin position="344"/>
        <end position="394"/>
    </location>
</feature>
<feature type="region of interest" description="Disordered" evidence="1">
    <location>
        <begin position="1"/>
        <end position="20"/>
    </location>
</feature>
<protein>
    <recommendedName>
        <fullName evidence="2">Cyclin N-terminal domain-containing protein</fullName>
    </recommendedName>
</protein>
<dbReference type="InterPro" id="IPR006671">
    <property type="entry name" value="Cyclin_N"/>
</dbReference>
<feature type="region of interest" description="Disordered" evidence="1">
    <location>
        <begin position="739"/>
        <end position="764"/>
    </location>
</feature>
<dbReference type="SUPFAM" id="SSF47954">
    <property type="entry name" value="Cyclin-like"/>
    <property type="match status" value="1"/>
</dbReference>
<name>A0ABD3N7E5_9STRA</name>
<dbReference type="Proteomes" id="UP001530315">
    <property type="component" value="Unassembled WGS sequence"/>
</dbReference>
<feature type="compositionally biased region" description="Gly residues" evidence="1">
    <location>
        <begin position="97"/>
        <end position="107"/>
    </location>
</feature>
<dbReference type="PANTHER" id="PTHR22896">
    <property type="entry name" value="CDK5 AND ABL1 ENZYME SUBSTRATE 1"/>
    <property type="match status" value="1"/>
</dbReference>
<feature type="compositionally biased region" description="Basic and acidic residues" evidence="1">
    <location>
        <begin position="141"/>
        <end position="151"/>
    </location>
</feature>
<organism evidence="3 4">
    <name type="scientific">Stephanodiscus triporus</name>
    <dbReference type="NCBI Taxonomy" id="2934178"/>
    <lineage>
        <taxon>Eukaryota</taxon>
        <taxon>Sar</taxon>
        <taxon>Stramenopiles</taxon>
        <taxon>Ochrophyta</taxon>
        <taxon>Bacillariophyta</taxon>
        <taxon>Coscinodiscophyceae</taxon>
        <taxon>Thalassiosirophycidae</taxon>
        <taxon>Stephanodiscales</taxon>
        <taxon>Stephanodiscaceae</taxon>
        <taxon>Stephanodiscus</taxon>
    </lineage>
</organism>